<feature type="compositionally biased region" description="Low complexity" evidence="3">
    <location>
        <begin position="17"/>
        <end position="29"/>
    </location>
</feature>
<keyword evidence="6" id="KW-1185">Reference proteome</keyword>
<dbReference type="GO" id="GO:0003700">
    <property type="term" value="F:DNA-binding transcription factor activity"/>
    <property type="evidence" value="ECO:0007669"/>
    <property type="project" value="TreeGrafter"/>
</dbReference>
<feature type="domain" description="HTH tetR-type" evidence="4">
    <location>
        <begin position="41"/>
        <end position="101"/>
    </location>
</feature>
<proteinExistence type="predicted"/>
<evidence type="ECO:0000256" key="1">
    <source>
        <dbReference type="ARBA" id="ARBA00023125"/>
    </source>
</evidence>
<dbReference type="SUPFAM" id="SSF48498">
    <property type="entry name" value="Tetracyclin repressor-like, C-terminal domain"/>
    <property type="match status" value="1"/>
</dbReference>
<feature type="region of interest" description="Disordered" evidence="3">
    <location>
        <begin position="1"/>
        <end position="43"/>
    </location>
</feature>
<dbReference type="InterPro" id="IPR001647">
    <property type="entry name" value="HTH_TetR"/>
</dbReference>
<organism evidence="5 6">
    <name type="scientific">Rhodoferax koreensis</name>
    <dbReference type="NCBI Taxonomy" id="1842727"/>
    <lineage>
        <taxon>Bacteria</taxon>
        <taxon>Pseudomonadati</taxon>
        <taxon>Pseudomonadota</taxon>
        <taxon>Betaproteobacteria</taxon>
        <taxon>Burkholderiales</taxon>
        <taxon>Comamonadaceae</taxon>
        <taxon>Rhodoferax</taxon>
    </lineage>
</organism>
<evidence type="ECO:0000313" key="6">
    <source>
        <dbReference type="Proteomes" id="UP000186609"/>
    </source>
</evidence>
<dbReference type="OrthoDB" id="9809772at2"/>
<evidence type="ECO:0000256" key="2">
    <source>
        <dbReference type="PROSITE-ProRule" id="PRU00335"/>
    </source>
</evidence>
<dbReference type="PANTHER" id="PTHR30055:SF226">
    <property type="entry name" value="HTH-TYPE TRANSCRIPTIONAL REGULATOR PKSA"/>
    <property type="match status" value="1"/>
</dbReference>
<dbReference type="PANTHER" id="PTHR30055">
    <property type="entry name" value="HTH-TYPE TRANSCRIPTIONAL REGULATOR RUTR"/>
    <property type="match status" value="1"/>
</dbReference>
<dbReference type="InterPro" id="IPR036271">
    <property type="entry name" value="Tet_transcr_reg_TetR-rel_C_sf"/>
</dbReference>
<dbReference type="Gene3D" id="1.10.357.10">
    <property type="entry name" value="Tetracycline Repressor, domain 2"/>
    <property type="match status" value="1"/>
</dbReference>
<evidence type="ECO:0000259" key="4">
    <source>
        <dbReference type="PROSITE" id="PS50977"/>
    </source>
</evidence>
<gene>
    <name evidence="5" type="ORF">RD110_23210</name>
</gene>
<dbReference type="GO" id="GO:0000976">
    <property type="term" value="F:transcription cis-regulatory region binding"/>
    <property type="evidence" value="ECO:0007669"/>
    <property type="project" value="TreeGrafter"/>
</dbReference>
<protein>
    <recommendedName>
        <fullName evidence="4">HTH tetR-type domain-containing protein</fullName>
    </recommendedName>
</protein>
<dbReference type="PROSITE" id="PS50977">
    <property type="entry name" value="HTH_TETR_2"/>
    <property type="match status" value="1"/>
</dbReference>
<dbReference type="KEGG" id="rhy:RD110_23210"/>
<dbReference type="Pfam" id="PF00440">
    <property type="entry name" value="TetR_N"/>
    <property type="match status" value="1"/>
</dbReference>
<dbReference type="InterPro" id="IPR050109">
    <property type="entry name" value="HTH-type_TetR-like_transc_reg"/>
</dbReference>
<accession>A0A1P8K173</accession>
<dbReference type="STRING" id="1842727.RD110_23210"/>
<sequence>MVDSATPPRKPRAQKDTSTSTATSSTAAAPRRRRSQEERTGETRAKLIEAGVAVLNEVGFSKTTSLLIAKRANVSRGAFQHQFGTVQNLMLQMVQHLSHDLVGQIELESIRLASPDERLRAIALRYWHVYQSPEYRAVLLIWIGSVQDVDLVDRIDRLMQSIDSQRDKNWTEIFADQQIPEKDLFTFRRMLLAMVRGLAIHAIYSKRPVSFDDILGLVVRLWSELPSAQSEPA</sequence>
<dbReference type="SUPFAM" id="SSF46689">
    <property type="entry name" value="Homeodomain-like"/>
    <property type="match status" value="1"/>
</dbReference>
<dbReference type="InterPro" id="IPR009057">
    <property type="entry name" value="Homeodomain-like_sf"/>
</dbReference>
<evidence type="ECO:0000313" key="5">
    <source>
        <dbReference type="EMBL" id="APW39749.1"/>
    </source>
</evidence>
<dbReference type="EMBL" id="CP019236">
    <property type="protein sequence ID" value="APW39749.1"/>
    <property type="molecule type" value="Genomic_DNA"/>
</dbReference>
<dbReference type="Proteomes" id="UP000186609">
    <property type="component" value="Chromosome"/>
</dbReference>
<feature type="DNA-binding region" description="H-T-H motif" evidence="2">
    <location>
        <begin position="64"/>
        <end position="83"/>
    </location>
</feature>
<dbReference type="AlphaFoldDB" id="A0A1P8K173"/>
<reference evidence="5 6" key="1">
    <citation type="submission" date="2017-01" db="EMBL/GenBank/DDBJ databases">
        <authorList>
            <person name="Mah S.A."/>
            <person name="Swanson W.J."/>
            <person name="Moy G.W."/>
            <person name="Vacquier V.D."/>
        </authorList>
    </citation>
    <scope>NUCLEOTIDE SEQUENCE [LARGE SCALE GENOMIC DNA]</scope>
    <source>
        <strain evidence="5 6">DCY110</strain>
    </source>
</reference>
<dbReference type="RefSeq" id="WP_076202346.1">
    <property type="nucleotide sequence ID" value="NZ_CP019236.1"/>
</dbReference>
<keyword evidence="1 2" id="KW-0238">DNA-binding</keyword>
<evidence type="ECO:0000256" key="3">
    <source>
        <dbReference type="SAM" id="MobiDB-lite"/>
    </source>
</evidence>
<name>A0A1P8K173_9BURK</name>